<proteinExistence type="predicted"/>
<dbReference type="Gene3D" id="3.90.1720.10">
    <property type="entry name" value="endopeptidase domain like (from Nostoc punctiforme)"/>
    <property type="match status" value="1"/>
</dbReference>
<dbReference type="OrthoDB" id="1645744at2"/>
<keyword evidence="2" id="KW-1185">Reference proteome</keyword>
<reference evidence="1 2" key="1">
    <citation type="submission" date="2018-10" db="EMBL/GenBank/DDBJ databases">
        <title>Oceanobacillus sp. YLB-02 draft genome.</title>
        <authorList>
            <person name="Yu L."/>
        </authorList>
    </citation>
    <scope>NUCLEOTIDE SEQUENCE [LARGE SCALE GENOMIC DNA]</scope>
    <source>
        <strain evidence="1 2">YLB-02</strain>
    </source>
</reference>
<accession>A0A498D8F2</accession>
<dbReference type="SUPFAM" id="SSF54001">
    <property type="entry name" value="Cysteine proteinases"/>
    <property type="match status" value="1"/>
</dbReference>
<dbReference type="AlphaFoldDB" id="A0A498D8F2"/>
<organism evidence="1 2">
    <name type="scientific">Oceanobacillus piezotolerans</name>
    <dbReference type="NCBI Taxonomy" id="2448030"/>
    <lineage>
        <taxon>Bacteria</taxon>
        <taxon>Bacillati</taxon>
        <taxon>Bacillota</taxon>
        <taxon>Bacilli</taxon>
        <taxon>Bacillales</taxon>
        <taxon>Bacillaceae</taxon>
        <taxon>Oceanobacillus</taxon>
    </lineage>
</organism>
<dbReference type="RefSeq" id="WP_121524180.1">
    <property type="nucleotide sequence ID" value="NZ_RCHR01000005.1"/>
</dbReference>
<sequence length="179" mass="20833">MKKRTIYLLFTDTGTYLSRAIHFYTKEALNHVSISFDSRLEEVYSFGRKNPRNPFIGGFIKEDVQSAFFKKANCAIYRCTLTEEEYAVIFNNIKAIEARKNDYRYNFIGLFGVLLQIQIHRKSAYFCSQFVATVLKDLNAFQFSKPICFITPNDIRKHEELECIYAGKLVDYQPADDVA</sequence>
<gene>
    <name evidence="1" type="ORF">D8M04_14785</name>
</gene>
<dbReference type="Proteomes" id="UP000270219">
    <property type="component" value="Unassembled WGS sequence"/>
</dbReference>
<evidence type="ECO:0000313" key="2">
    <source>
        <dbReference type="Proteomes" id="UP000270219"/>
    </source>
</evidence>
<dbReference type="EMBL" id="RCHR01000005">
    <property type="protein sequence ID" value="RLL42813.1"/>
    <property type="molecule type" value="Genomic_DNA"/>
</dbReference>
<comment type="caution">
    <text evidence="1">The sequence shown here is derived from an EMBL/GenBank/DDBJ whole genome shotgun (WGS) entry which is preliminary data.</text>
</comment>
<dbReference type="InterPro" id="IPR038765">
    <property type="entry name" value="Papain-like_cys_pep_sf"/>
</dbReference>
<protein>
    <submittedName>
        <fullName evidence="1">Uncharacterized protein</fullName>
    </submittedName>
</protein>
<name>A0A498D8F2_9BACI</name>
<evidence type="ECO:0000313" key="1">
    <source>
        <dbReference type="EMBL" id="RLL42813.1"/>
    </source>
</evidence>